<dbReference type="AlphaFoldDB" id="A0A6J4L4U9"/>
<evidence type="ECO:0000256" key="1">
    <source>
        <dbReference type="SAM" id="MobiDB-lite"/>
    </source>
</evidence>
<proteinExistence type="predicted"/>
<feature type="region of interest" description="Disordered" evidence="1">
    <location>
        <begin position="22"/>
        <end position="42"/>
    </location>
</feature>
<protein>
    <submittedName>
        <fullName evidence="2">Uncharacterized protein</fullName>
    </submittedName>
</protein>
<organism evidence="2">
    <name type="scientific">uncultured Cytophagales bacterium</name>
    <dbReference type="NCBI Taxonomy" id="158755"/>
    <lineage>
        <taxon>Bacteria</taxon>
        <taxon>Pseudomonadati</taxon>
        <taxon>Bacteroidota</taxon>
        <taxon>Sphingobacteriia</taxon>
        <taxon>Sphingobacteriales</taxon>
        <taxon>environmental samples</taxon>
    </lineage>
</organism>
<sequence length="42" mass="5166">MNLLLFNQRETDQDLQDCPMTRTVDRDSQNQWMSKMNRDSFR</sequence>
<dbReference type="EMBL" id="CADCTQ010000581">
    <property type="protein sequence ID" value="CAA9322596.1"/>
    <property type="molecule type" value="Genomic_DNA"/>
</dbReference>
<name>A0A6J4L4U9_9SPHI</name>
<evidence type="ECO:0000313" key="2">
    <source>
        <dbReference type="EMBL" id="CAA9322596.1"/>
    </source>
</evidence>
<reference evidence="2" key="1">
    <citation type="submission" date="2020-02" db="EMBL/GenBank/DDBJ databases">
        <authorList>
            <person name="Meier V. D."/>
        </authorList>
    </citation>
    <scope>NUCLEOTIDE SEQUENCE</scope>
    <source>
        <strain evidence="2">AVDCRST_MAG56</strain>
    </source>
</reference>
<accession>A0A6J4L4U9</accession>
<gene>
    <name evidence="2" type="ORF">AVDCRST_MAG56-6997</name>
</gene>